<sequence>MMRLFVVLSLGICDFEAMVNWDRVREDPKKKPEKMQQRDAQRVLRSFVLQRGGLEEKTFGDEDVKKKTRRCRKKTGRTPLIFTDGEKKVSIHPLGR</sequence>
<keyword evidence="1" id="KW-0732">Signal</keyword>
<comment type="caution">
    <text evidence="2">The sequence shown here is derived from an EMBL/GenBank/DDBJ whole genome shotgun (WGS) entry which is preliminary data.</text>
</comment>
<proteinExistence type="predicted"/>
<name>A0A2K3PL85_TRIPR</name>
<feature type="chain" id="PRO_5014411191" evidence="1">
    <location>
        <begin position="18"/>
        <end position="96"/>
    </location>
</feature>
<gene>
    <name evidence="2" type="ORF">L195_g012761</name>
</gene>
<dbReference type="Proteomes" id="UP000236291">
    <property type="component" value="Unassembled WGS sequence"/>
</dbReference>
<accession>A0A2K3PL85</accession>
<dbReference type="EMBL" id="ASHM01008187">
    <property type="protein sequence ID" value="PNY16052.1"/>
    <property type="molecule type" value="Genomic_DNA"/>
</dbReference>
<evidence type="ECO:0000313" key="2">
    <source>
        <dbReference type="EMBL" id="PNY16052.1"/>
    </source>
</evidence>
<organism evidence="2 3">
    <name type="scientific">Trifolium pratense</name>
    <name type="common">Red clover</name>
    <dbReference type="NCBI Taxonomy" id="57577"/>
    <lineage>
        <taxon>Eukaryota</taxon>
        <taxon>Viridiplantae</taxon>
        <taxon>Streptophyta</taxon>
        <taxon>Embryophyta</taxon>
        <taxon>Tracheophyta</taxon>
        <taxon>Spermatophyta</taxon>
        <taxon>Magnoliopsida</taxon>
        <taxon>eudicotyledons</taxon>
        <taxon>Gunneridae</taxon>
        <taxon>Pentapetalae</taxon>
        <taxon>rosids</taxon>
        <taxon>fabids</taxon>
        <taxon>Fabales</taxon>
        <taxon>Fabaceae</taxon>
        <taxon>Papilionoideae</taxon>
        <taxon>50 kb inversion clade</taxon>
        <taxon>NPAAA clade</taxon>
        <taxon>Hologalegina</taxon>
        <taxon>IRL clade</taxon>
        <taxon>Trifolieae</taxon>
        <taxon>Trifolium</taxon>
    </lineage>
</organism>
<evidence type="ECO:0000256" key="1">
    <source>
        <dbReference type="SAM" id="SignalP"/>
    </source>
</evidence>
<evidence type="ECO:0000313" key="3">
    <source>
        <dbReference type="Proteomes" id="UP000236291"/>
    </source>
</evidence>
<feature type="signal peptide" evidence="1">
    <location>
        <begin position="1"/>
        <end position="17"/>
    </location>
</feature>
<reference evidence="2 3" key="2">
    <citation type="journal article" date="2017" name="Front. Plant Sci.">
        <title>Gene Classification and Mining of Molecular Markers Useful in Red Clover (Trifolium pratense) Breeding.</title>
        <authorList>
            <person name="Istvanek J."/>
            <person name="Dluhosova J."/>
            <person name="Dluhos P."/>
            <person name="Patkova L."/>
            <person name="Nedelnik J."/>
            <person name="Repkova J."/>
        </authorList>
    </citation>
    <scope>NUCLEOTIDE SEQUENCE [LARGE SCALE GENOMIC DNA]</scope>
    <source>
        <strain evidence="3">cv. Tatra</strain>
        <tissue evidence="2">Young leaves</tissue>
    </source>
</reference>
<dbReference type="AlphaFoldDB" id="A0A2K3PL85"/>
<protein>
    <submittedName>
        <fullName evidence="2">Uncharacterized protein</fullName>
    </submittedName>
</protein>
<reference evidence="2 3" key="1">
    <citation type="journal article" date="2014" name="Am. J. Bot.">
        <title>Genome assembly and annotation for red clover (Trifolium pratense; Fabaceae).</title>
        <authorList>
            <person name="Istvanek J."/>
            <person name="Jaros M."/>
            <person name="Krenek A."/>
            <person name="Repkova J."/>
        </authorList>
    </citation>
    <scope>NUCLEOTIDE SEQUENCE [LARGE SCALE GENOMIC DNA]</scope>
    <source>
        <strain evidence="3">cv. Tatra</strain>
        <tissue evidence="2">Young leaves</tissue>
    </source>
</reference>